<protein>
    <submittedName>
        <fullName evidence="2">Uncharacterized protein</fullName>
    </submittedName>
</protein>
<reference evidence="2" key="1">
    <citation type="submission" date="2021-06" db="EMBL/GenBank/DDBJ databases">
        <title>Comparative genomics, transcriptomics and evolutionary studies reveal genomic signatures of adaptation to plant cell wall in hemibiotrophic fungi.</title>
        <authorList>
            <consortium name="DOE Joint Genome Institute"/>
            <person name="Baroncelli R."/>
            <person name="Diaz J.F."/>
            <person name="Benocci T."/>
            <person name="Peng M."/>
            <person name="Battaglia E."/>
            <person name="Haridas S."/>
            <person name="Andreopoulos W."/>
            <person name="Labutti K."/>
            <person name="Pangilinan J."/>
            <person name="Floch G.L."/>
            <person name="Makela M.R."/>
            <person name="Henrissat B."/>
            <person name="Grigoriev I.V."/>
            <person name="Crouch J.A."/>
            <person name="De Vries R.P."/>
            <person name="Sukno S.A."/>
            <person name="Thon M.R."/>
        </authorList>
    </citation>
    <scope>NUCLEOTIDE SEQUENCE</scope>
    <source>
        <strain evidence="2">MAFF235873</strain>
    </source>
</reference>
<proteinExistence type="predicted"/>
<sequence>MPFHFDEYEERCNSLTPEELQREWEKYTRLISSASTSTALNGVALPFTLGISIIGIGLAAPYIHNARKKREIIERQLQKHGSTHHTRMRDVLVSMAASGTITGTTLLVGGVGADAITIAGVEHGVSAIIENEIATKAVTHAALDGVGLSVEHAHEDHSRKKNAGASGGFSGGRNNYCSAHFQSPGHAIVLRPPLTPKTQVSSVENVG</sequence>
<dbReference type="AlphaFoldDB" id="A0AAD9M729"/>
<keyword evidence="3" id="KW-1185">Reference proteome</keyword>
<evidence type="ECO:0000256" key="1">
    <source>
        <dbReference type="SAM" id="Phobius"/>
    </source>
</evidence>
<accession>A0AAD9M729</accession>
<keyword evidence="1" id="KW-0472">Membrane</keyword>
<dbReference type="EMBL" id="MU842845">
    <property type="protein sequence ID" value="KAK2031018.1"/>
    <property type="molecule type" value="Genomic_DNA"/>
</dbReference>
<feature type="transmembrane region" description="Helical" evidence="1">
    <location>
        <begin position="43"/>
        <end position="63"/>
    </location>
</feature>
<organism evidence="2 3">
    <name type="scientific">Colletotrichum zoysiae</name>
    <dbReference type="NCBI Taxonomy" id="1216348"/>
    <lineage>
        <taxon>Eukaryota</taxon>
        <taxon>Fungi</taxon>
        <taxon>Dikarya</taxon>
        <taxon>Ascomycota</taxon>
        <taxon>Pezizomycotina</taxon>
        <taxon>Sordariomycetes</taxon>
        <taxon>Hypocreomycetidae</taxon>
        <taxon>Glomerellales</taxon>
        <taxon>Glomerellaceae</taxon>
        <taxon>Colletotrichum</taxon>
        <taxon>Colletotrichum graminicola species complex</taxon>
    </lineage>
</organism>
<evidence type="ECO:0000313" key="3">
    <source>
        <dbReference type="Proteomes" id="UP001232148"/>
    </source>
</evidence>
<evidence type="ECO:0000313" key="2">
    <source>
        <dbReference type="EMBL" id="KAK2031018.1"/>
    </source>
</evidence>
<gene>
    <name evidence="2" type="ORF">LX32DRAFT_671974</name>
</gene>
<name>A0AAD9M729_9PEZI</name>
<dbReference type="Proteomes" id="UP001232148">
    <property type="component" value="Unassembled WGS sequence"/>
</dbReference>
<keyword evidence="1" id="KW-1133">Transmembrane helix</keyword>
<comment type="caution">
    <text evidence="2">The sequence shown here is derived from an EMBL/GenBank/DDBJ whole genome shotgun (WGS) entry which is preliminary data.</text>
</comment>
<keyword evidence="1" id="KW-0812">Transmembrane</keyword>